<name>A0A7S0R269_9CHLO</name>
<organism evidence="2">
    <name type="scientific">Pyramimonas obovata</name>
    <dbReference type="NCBI Taxonomy" id="1411642"/>
    <lineage>
        <taxon>Eukaryota</taxon>
        <taxon>Viridiplantae</taxon>
        <taxon>Chlorophyta</taxon>
        <taxon>Pyramimonadophyceae</taxon>
        <taxon>Pyramimonadales</taxon>
        <taxon>Pyramimonadaceae</taxon>
        <taxon>Pyramimonas</taxon>
        <taxon>Pyramimonas incertae sedis</taxon>
    </lineage>
</organism>
<feature type="region of interest" description="Disordered" evidence="1">
    <location>
        <begin position="140"/>
        <end position="177"/>
    </location>
</feature>
<accession>A0A7S0R269</accession>
<proteinExistence type="predicted"/>
<reference evidence="2" key="1">
    <citation type="submission" date="2021-01" db="EMBL/GenBank/DDBJ databases">
        <authorList>
            <person name="Corre E."/>
            <person name="Pelletier E."/>
            <person name="Niang G."/>
            <person name="Scheremetjew M."/>
            <person name="Finn R."/>
            <person name="Kale V."/>
            <person name="Holt S."/>
            <person name="Cochrane G."/>
            <person name="Meng A."/>
            <person name="Brown T."/>
            <person name="Cohen L."/>
        </authorList>
    </citation>
    <scope>NUCLEOTIDE SEQUENCE</scope>
    <source>
        <strain evidence="2">CCMP722</strain>
    </source>
</reference>
<dbReference type="PANTHER" id="PTHR28601">
    <property type="entry name" value="COILED-COIL DOMAIN-CONTAINING PROTEIN 24"/>
    <property type="match status" value="1"/>
</dbReference>
<protein>
    <submittedName>
        <fullName evidence="2">Uncharacterized protein</fullName>
    </submittedName>
</protein>
<dbReference type="EMBL" id="HBFA01015514">
    <property type="protein sequence ID" value="CAD8665006.1"/>
    <property type="molecule type" value="Transcribed_RNA"/>
</dbReference>
<feature type="compositionally biased region" description="Low complexity" evidence="1">
    <location>
        <begin position="160"/>
        <end position="170"/>
    </location>
</feature>
<dbReference type="PANTHER" id="PTHR28601:SF1">
    <property type="entry name" value="COILED-COIL DOMAIN-CONTAINING PROTEIN 24"/>
    <property type="match status" value="1"/>
</dbReference>
<dbReference type="Pfam" id="PF15669">
    <property type="entry name" value="CCDC24"/>
    <property type="match status" value="1"/>
</dbReference>
<sequence length="336" mass="37416">MSDTHVRADELRQVKELLWTAISSKLPPSELEMVRIVIGTAKIDCNEQVFQEVSALSEILGEVRISTDVEFNRRRMLENPSRRLIENEIRLLADNIRRLNAEVEAGANREGRKKDHSLIPNSDRRQQQILGLVTSTARPDMLRSSLGGRPITPRSPPSRPTSSRSSRAPSDAGSACSSHLDIQATMEPVQAKLNAFDIDAVKVHIVEALDLEHDLLLDDVNYFHLCLEDQVETRHQVSQPPASINELRELGTKLQQEFVKKEQTVEHSTRVNKMLSAAENASGRVGKLRSVVEVSRSLPSTEKPALKRLLSDPSPDLPLVAIGRHAPLRTSGEPDL</sequence>
<dbReference type="InterPro" id="IPR031367">
    <property type="entry name" value="CCDC24"/>
</dbReference>
<dbReference type="AlphaFoldDB" id="A0A7S0R269"/>
<evidence type="ECO:0000313" key="2">
    <source>
        <dbReference type="EMBL" id="CAD8665006.1"/>
    </source>
</evidence>
<evidence type="ECO:0000256" key="1">
    <source>
        <dbReference type="SAM" id="MobiDB-lite"/>
    </source>
</evidence>
<gene>
    <name evidence="2" type="ORF">POBO1169_LOCUS7993</name>
</gene>